<comment type="caution">
    <text evidence="3">The sequence shown here is derived from an EMBL/GenBank/DDBJ whole genome shotgun (WGS) entry which is preliminary data.</text>
</comment>
<organism evidence="3 4">
    <name type="scientific">Saguinus oedipus</name>
    <name type="common">Cotton-top tamarin</name>
    <name type="synonym">Oedipomidas oedipus</name>
    <dbReference type="NCBI Taxonomy" id="9490"/>
    <lineage>
        <taxon>Eukaryota</taxon>
        <taxon>Metazoa</taxon>
        <taxon>Chordata</taxon>
        <taxon>Craniata</taxon>
        <taxon>Vertebrata</taxon>
        <taxon>Euteleostomi</taxon>
        <taxon>Mammalia</taxon>
        <taxon>Eutheria</taxon>
        <taxon>Euarchontoglires</taxon>
        <taxon>Primates</taxon>
        <taxon>Haplorrhini</taxon>
        <taxon>Platyrrhini</taxon>
        <taxon>Cebidae</taxon>
        <taxon>Callitrichinae</taxon>
        <taxon>Saguinus</taxon>
    </lineage>
</organism>
<keyword evidence="4" id="KW-1185">Reference proteome</keyword>
<evidence type="ECO:0000313" key="3">
    <source>
        <dbReference type="EMBL" id="KAK2118973.1"/>
    </source>
</evidence>
<dbReference type="Gene3D" id="1.10.8.270">
    <property type="entry name" value="putative rabgap domain of human tbc1 domain family member 14 like domains"/>
    <property type="match status" value="1"/>
</dbReference>
<keyword evidence="1" id="KW-0597">Phosphoprotein</keyword>
<sequence length="383" mass="44345">MEEEPLVIFLSGEDDPEKIEERKKSKELRSLWRKAIHQQILLLRMEKENQKLEGGKVTEHSSRDELQSRKVKLDYEEVGVCQKEGIHVVFSWSDCHLCSKPGDSIVPQVPQIPFPQICRYGVPKSRRGEIWQFLALQYRLRHRLPNKQQPPDISYKELLKQLTAQQHSILVDLGTSHTRRTFPTHPYFSVQLGAGQLSLFNLLKAYSLLDKEVGYCQGISFVAGVLLLHMSEEQAFEMLKFLMYDLGFRKQYRPDMMSLQAASATGLKLEGIFYEVPEPGQFSLNSKSKSQKKSINLSIQMYQLSRLLHDYHRDLYNHLEENEISPNIIFLQGTEVIFKVALSLLSSQEMLIMECESFENIVEFLKSTLPDMNTSEMEKIITQ</sequence>
<dbReference type="Proteomes" id="UP001266305">
    <property type="component" value="Unassembled WGS sequence"/>
</dbReference>
<gene>
    <name evidence="3" type="primary">TBC1D4_5</name>
    <name evidence="3" type="ORF">P7K49_000359</name>
</gene>
<evidence type="ECO:0000313" key="4">
    <source>
        <dbReference type="Proteomes" id="UP001266305"/>
    </source>
</evidence>
<dbReference type="InterPro" id="IPR021785">
    <property type="entry name" value="DUF3350"/>
</dbReference>
<evidence type="ECO:0000256" key="1">
    <source>
        <dbReference type="ARBA" id="ARBA00022553"/>
    </source>
</evidence>
<dbReference type="Gene3D" id="1.10.472.80">
    <property type="entry name" value="Ypt/Rab-GAP domain of gyp1p, domain 3"/>
    <property type="match status" value="1"/>
</dbReference>
<dbReference type="EMBL" id="JASSZA010000001">
    <property type="protein sequence ID" value="KAK2118973.1"/>
    <property type="molecule type" value="Genomic_DNA"/>
</dbReference>
<feature type="domain" description="Rab-GAP TBC" evidence="2">
    <location>
        <begin position="121"/>
        <end position="360"/>
    </location>
</feature>
<reference evidence="3 4" key="1">
    <citation type="submission" date="2023-05" db="EMBL/GenBank/DDBJ databases">
        <title>B98-5 Cell Line De Novo Hybrid Assembly: An Optical Mapping Approach.</title>
        <authorList>
            <person name="Kananen K."/>
            <person name="Auerbach J.A."/>
            <person name="Kautto E."/>
            <person name="Blachly J.S."/>
        </authorList>
    </citation>
    <scope>NUCLEOTIDE SEQUENCE [LARGE SCALE GENOMIC DNA]</scope>
    <source>
        <strain evidence="3">B95-8</strain>
        <tissue evidence="3">Cell line</tissue>
    </source>
</reference>
<dbReference type="PROSITE" id="PS50086">
    <property type="entry name" value="TBC_RABGAP"/>
    <property type="match status" value="1"/>
</dbReference>
<dbReference type="Pfam" id="PF00566">
    <property type="entry name" value="RabGAP-TBC"/>
    <property type="match status" value="1"/>
</dbReference>
<dbReference type="InterPro" id="IPR050302">
    <property type="entry name" value="Rab_GAP_TBC_domain"/>
</dbReference>
<name>A0ABQ9WDZ1_SAGOE</name>
<dbReference type="PANTHER" id="PTHR47219">
    <property type="entry name" value="RAB GTPASE-ACTIVATING PROTEIN 1-LIKE"/>
    <property type="match status" value="1"/>
</dbReference>
<protein>
    <submittedName>
        <fullName evidence="3">TBC1 domain member 4</fullName>
    </submittedName>
</protein>
<dbReference type="SMART" id="SM00164">
    <property type="entry name" value="TBC"/>
    <property type="match status" value="1"/>
</dbReference>
<dbReference type="Pfam" id="PF11830">
    <property type="entry name" value="DUF3350"/>
    <property type="match status" value="1"/>
</dbReference>
<dbReference type="SUPFAM" id="SSF47923">
    <property type="entry name" value="Ypt/Rab-GAP domain of gyp1p"/>
    <property type="match status" value="2"/>
</dbReference>
<evidence type="ECO:0000259" key="2">
    <source>
        <dbReference type="PROSITE" id="PS50086"/>
    </source>
</evidence>
<dbReference type="Gene3D" id="1.10.10.2750">
    <property type="match status" value="1"/>
</dbReference>
<accession>A0ABQ9WDZ1</accession>
<proteinExistence type="predicted"/>
<dbReference type="InterPro" id="IPR035969">
    <property type="entry name" value="Rab-GAP_TBC_sf"/>
</dbReference>
<dbReference type="PANTHER" id="PTHR47219:SF14">
    <property type="entry name" value="TBC1 DOMAIN FAMILY MEMBER 4"/>
    <property type="match status" value="1"/>
</dbReference>
<dbReference type="InterPro" id="IPR000195">
    <property type="entry name" value="Rab-GAP-TBC_dom"/>
</dbReference>